<feature type="disulfide bond" evidence="12">
    <location>
        <begin position="557"/>
        <end position="566"/>
    </location>
</feature>
<dbReference type="InterPro" id="IPR051216">
    <property type="entry name" value="Teneurin"/>
</dbReference>
<dbReference type="PANTHER" id="PTHR11219:SF72">
    <property type="entry name" value="TENEURIN-M"/>
    <property type="match status" value="1"/>
</dbReference>
<comment type="caution">
    <text evidence="15">The sequence shown here is derived from an EMBL/GenBank/DDBJ whole genome shotgun (WGS) entry which is preliminary data.</text>
</comment>
<organism evidence="15 16">
    <name type="scientific">Larinioides sclopetarius</name>
    <dbReference type="NCBI Taxonomy" id="280406"/>
    <lineage>
        <taxon>Eukaryota</taxon>
        <taxon>Metazoa</taxon>
        <taxon>Ecdysozoa</taxon>
        <taxon>Arthropoda</taxon>
        <taxon>Chelicerata</taxon>
        <taxon>Arachnida</taxon>
        <taxon>Araneae</taxon>
        <taxon>Araneomorphae</taxon>
        <taxon>Entelegynae</taxon>
        <taxon>Araneoidea</taxon>
        <taxon>Araneidae</taxon>
        <taxon>Larinioides</taxon>
    </lineage>
</organism>
<keyword evidence="6 13" id="KW-0812">Transmembrane</keyword>
<keyword evidence="7" id="KW-0677">Repeat</keyword>
<keyword evidence="4" id="KW-1003">Cell membrane</keyword>
<dbReference type="GO" id="GO:0005886">
    <property type="term" value="C:plasma membrane"/>
    <property type="evidence" value="ECO:0007669"/>
    <property type="project" value="UniProtKB-SubCell"/>
</dbReference>
<evidence type="ECO:0000256" key="10">
    <source>
        <dbReference type="ARBA" id="ARBA00023157"/>
    </source>
</evidence>
<feature type="domain" description="EGF-like" evidence="14">
    <location>
        <begin position="329"/>
        <end position="365"/>
    </location>
</feature>
<dbReference type="InterPro" id="IPR028916">
    <property type="entry name" value="Tox-GHH_dom"/>
</dbReference>
<evidence type="ECO:0000256" key="6">
    <source>
        <dbReference type="ARBA" id="ARBA00022692"/>
    </source>
</evidence>
<comment type="subcellular location">
    <subcellularLocation>
        <location evidence="2">Cell membrane</location>
    </subcellularLocation>
    <subcellularLocation>
        <location evidence="1">Membrane</location>
        <topology evidence="1">Single-pass membrane protein</topology>
    </subcellularLocation>
</comment>
<dbReference type="Pfam" id="PF25024">
    <property type="entry name" value="EGF_TEN"/>
    <property type="match status" value="1"/>
</dbReference>
<dbReference type="EMBL" id="CAXIEN010000068">
    <property type="protein sequence ID" value="CAL1273539.1"/>
    <property type="molecule type" value="Genomic_DNA"/>
</dbReference>
<dbReference type="GO" id="GO:0008045">
    <property type="term" value="P:motor neuron axon guidance"/>
    <property type="evidence" value="ECO:0007669"/>
    <property type="project" value="TreeGrafter"/>
</dbReference>
<dbReference type="SUPFAM" id="SSF49464">
    <property type="entry name" value="Carboxypeptidase regulatory domain-like"/>
    <property type="match status" value="1"/>
</dbReference>
<keyword evidence="8 13" id="KW-1133">Transmembrane helix</keyword>
<evidence type="ECO:0000256" key="9">
    <source>
        <dbReference type="ARBA" id="ARBA00023136"/>
    </source>
</evidence>
<dbReference type="InterPro" id="IPR008969">
    <property type="entry name" value="CarboxyPept-like_regulatory"/>
</dbReference>
<evidence type="ECO:0000256" key="8">
    <source>
        <dbReference type="ARBA" id="ARBA00022989"/>
    </source>
</evidence>
<keyword evidence="5 12" id="KW-0245">EGF-like domain</keyword>
<comment type="similarity">
    <text evidence="3">Belongs to the tenascin family. Teneurin subfamily.</text>
</comment>
<dbReference type="GO" id="GO:0008038">
    <property type="term" value="P:neuron recognition"/>
    <property type="evidence" value="ECO:0007669"/>
    <property type="project" value="UniProtKB-ARBA"/>
</dbReference>
<dbReference type="FunFam" id="2.10.25.10:FF:000021">
    <property type="entry name" value="Teneurin transmembrane protein 2"/>
    <property type="match status" value="1"/>
</dbReference>
<dbReference type="Gene3D" id="2.180.10.10">
    <property type="entry name" value="RHS repeat-associated core"/>
    <property type="match status" value="2"/>
</dbReference>
<dbReference type="Pfam" id="PF15636">
    <property type="entry name" value="Tox-GHH"/>
    <property type="match status" value="1"/>
</dbReference>
<keyword evidence="9 13" id="KW-0472">Membrane</keyword>
<dbReference type="Pfam" id="PF25023">
    <property type="entry name" value="TEN_YD-shell"/>
    <property type="match status" value="1"/>
</dbReference>
<dbReference type="SMART" id="SM00181">
    <property type="entry name" value="EGF"/>
    <property type="match status" value="7"/>
</dbReference>
<evidence type="ECO:0000259" key="14">
    <source>
        <dbReference type="PROSITE" id="PS50026"/>
    </source>
</evidence>
<dbReference type="FunFam" id="2.10.25.10:FF:000001">
    <property type="entry name" value="Tenascin C"/>
    <property type="match status" value="1"/>
</dbReference>
<dbReference type="Proteomes" id="UP001497382">
    <property type="component" value="Unassembled WGS sequence"/>
</dbReference>
<evidence type="ECO:0000256" key="11">
    <source>
        <dbReference type="ARBA" id="ARBA00023180"/>
    </source>
</evidence>
<comment type="caution">
    <text evidence="12">Lacks conserved residue(s) required for the propagation of feature annotation.</text>
</comment>
<dbReference type="Pfam" id="PF24329">
    <property type="entry name" value="FN-plug_TEN1-4"/>
    <property type="match status" value="1"/>
</dbReference>
<feature type="disulfide bond" evidence="12">
    <location>
        <begin position="535"/>
        <end position="545"/>
    </location>
</feature>
<dbReference type="InterPro" id="IPR057627">
    <property type="entry name" value="FN-plug_TEN1-4"/>
</dbReference>
<dbReference type="InterPro" id="IPR056820">
    <property type="entry name" value="TEN_TTR-like"/>
</dbReference>
<dbReference type="InterPro" id="IPR000742">
    <property type="entry name" value="EGF"/>
</dbReference>
<dbReference type="FunFam" id="2.180.10.10:FF:000008">
    <property type="entry name" value="Odz, odd Oz/ten-m homolog"/>
    <property type="match status" value="1"/>
</dbReference>
<dbReference type="InterPro" id="IPR057629">
    <property type="entry name" value="Teneurin1-4_GBD"/>
</dbReference>
<dbReference type="FunFam" id="2.10.25.10:FF:000013">
    <property type="entry name" value="Teneurin transmembrane protein 4"/>
    <property type="match status" value="1"/>
</dbReference>
<gene>
    <name evidence="15" type="ORF">LARSCL_LOCUS6948</name>
</gene>
<reference evidence="15 16" key="1">
    <citation type="submission" date="2024-04" db="EMBL/GenBank/DDBJ databases">
        <authorList>
            <person name="Rising A."/>
            <person name="Reimegard J."/>
            <person name="Sonavane S."/>
            <person name="Akerstrom W."/>
            <person name="Nylinder S."/>
            <person name="Hedman E."/>
            <person name="Kallberg Y."/>
        </authorList>
    </citation>
    <scope>NUCLEOTIDE SEQUENCE [LARGE SCALE GENOMIC DNA]</scope>
</reference>
<keyword evidence="11" id="KW-0325">Glycoprotein</keyword>
<dbReference type="PROSITE" id="PS50026">
    <property type="entry name" value="EGF_3"/>
    <property type="match status" value="3"/>
</dbReference>
<evidence type="ECO:0000256" key="4">
    <source>
        <dbReference type="ARBA" id="ARBA00022475"/>
    </source>
</evidence>
<dbReference type="SUPFAM" id="SSF101898">
    <property type="entry name" value="NHL repeat"/>
    <property type="match status" value="1"/>
</dbReference>
<evidence type="ECO:0000256" key="3">
    <source>
        <dbReference type="ARBA" id="ARBA00009385"/>
    </source>
</evidence>
<dbReference type="Gene3D" id="2.10.25.10">
    <property type="entry name" value="Laminin"/>
    <property type="match status" value="7"/>
</dbReference>
<feature type="domain" description="EGF-like" evidence="14">
    <location>
        <begin position="531"/>
        <end position="567"/>
    </location>
</feature>
<feature type="disulfide bond" evidence="12">
    <location>
        <begin position="389"/>
        <end position="398"/>
    </location>
</feature>
<evidence type="ECO:0000256" key="2">
    <source>
        <dbReference type="ARBA" id="ARBA00004236"/>
    </source>
</evidence>
<evidence type="ECO:0000256" key="13">
    <source>
        <dbReference type="SAM" id="Phobius"/>
    </source>
</evidence>
<evidence type="ECO:0000313" key="16">
    <source>
        <dbReference type="Proteomes" id="UP001497382"/>
    </source>
</evidence>
<feature type="transmembrane region" description="Helical" evidence="13">
    <location>
        <begin position="111"/>
        <end position="134"/>
    </location>
</feature>
<evidence type="ECO:0000256" key="5">
    <source>
        <dbReference type="ARBA" id="ARBA00022536"/>
    </source>
</evidence>
<protein>
    <recommendedName>
        <fullName evidence="14">EGF-like domain-containing protein</fullName>
    </recommendedName>
</protein>
<keyword evidence="10 12" id="KW-1015">Disulfide bond</keyword>
<evidence type="ECO:0000313" key="15">
    <source>
        <dbReference type="EMBL" id="CAL1273539.1"/>
    </source>
</evidence>
<dbReference type="CDD" id="cd00054">
    <property type="entry name" value="EGF_CA"/>
    <property type="match status" value="1"/>
</dbReference>
<dbReference type="Pfam" id="PF25021">
    <property type="entry name" value="TEN_NHL"/>
    <property type="match status" value="1"/>
</dbReference>
<dbReference type="PANTHER" id="PTHR11219">
    <property type="entry name" value="TENEURIN AND N-ACETYLGLUCOSAMINE-1-PHOSPHODIESTER ALPHA-N-ACETYLGLUCOSAMINIDASE"/>
    <property type="match status" value="1"/>
</dbReference>
<feature type="domain" description="EGF-like" evidence="14">
    <location>
        <begin position="367"/>
        <end position="399"/>
    </location>
</feature>
<accession>A0AAV1ZNY9</accession>
<dbReference type="InterPro" id="IPR011042">
    <property type="entry name" value="6-blade_b-propeller_TolB-like"/>
</dbReference>
<dbReference type="PROSITE" id="PS01186">
    <property type="entry name" value="EGF_2"/>
    <property type="match status" value="2"/>
</dbReference>
<dbReference type="Pfam" id="PF23093">
    <property type="entry name" value="GBD_Tenm3"/>
    <property type="match status" value="1"/>
</dbReference>
<evidence type="ECO:0000256" key="7">
    <source>
        <dbReference type="ARBA" id="ARBA00022737"/>
    </source>
</evidence>
<feature type="disulfide bond" evidence="12">
    <location>
        <begin position="355"/>
        <end position="364"/>
    </location>
</feature>
<dbReference type="Gene3D" id="2.120.10.30">
    <property type="entry name" value="TolB, C-terminal domain"/>
    <property type="match status" value="2"/>
</dbReference>
<proteinExistence type="inferred from homology"/>
<sequence length="2496" mass="281163">MASLGFKRNPSLGEVKIPHQREVHSPELRIPCPVNLVNQDHHPGVGYPHCEEDHINHNADRYHVTYPTSALPNRSCSSSSSMLRRPLSANQFAHSHFQLRKSNTRQCSWKCTALAFIFVTVALTAALAFFLILLSPTWQQDANHACPLVEDVDLVVESSKAKAPAATESPASFKPSSASLSPSILSFTELVLGRRIEFQVAPYSHWIVQMRQKGPSLVRFNYTLPYGARLGVFGRRNQLPTHTRYSFLEILTTDGAKLLRTEKRLYSVEFIQFLERGLWYISAYNDGDQTLDVSFVTQSTDESSLTCPYDCHGHGRCVMGNCVCSPDFAGDSCAYRICPVLCSNRGEYIGGECVCSPGWKGKECQLREYECEKIDCNGHGECVEGACRCFPGYKGPHCQTVDCLDPDCSEHGVCVSGLCVCRKGWKGNDCSEPDTDALRCLPDCSGHGQFDLELQKCVCDEQWTGSDCSQEKCDLDCGFQGHCENGQCLCSEGWTGAKCDQKLCDPRCKDNGQCRNGTCLCIQGWNGKHCTLEGCPKNCNNHGECVVGEDEEWVCFCDQHWDGPDCSVPLERKCDDNIDNDNDGLVDCSDSECCLSEKCRNHTLCQKSADPLDILLRKQPPAITASFFERMQFLIEEESLRNGSPRKIAINGSMFWNRYKKSRTSVIRGQVVGPAGSGIVGVRVGINPNSKTGSILTQESGWFDLLVNGGGAVKLHFQREPFLSQSVTVMVPWNEIVVVDKITLLLQDRRQKAQEEDSKTVTCPDHDYDTMKPVVLATWKHGFQGGCPERSSVLAESQVIQESLLIPGTDLHLVYHSSRAGGYLSTIQLQLTPDTIPADLTLIHLRISIEGILFEKLFEADPAVKYTYAWNRRNVYRQKVYGVATATVYVGYEYKSCPKIIWEVQTTQVSGHDMSVSDIGGWNLDIHHKYNFHEGILQKGDGNNIYLKNKPKLLLTTMGDGQQRPLQCQRCNGLAKAQRLLAPVALASGPDGTIYVGDFNLIRKITPDGQVATVVELSPAQVSYSYHLTVGPVDGHLYISDPEQHQILRTISISESANTKNNTEAVVGSGEKCLPRDKDQCGDGRPAKDARLAYPKGIAITKDGEIYIADGTNIRYVDTKGIIHTLIGDYFHKSWRPIPCYVTLSLSQVNLRWPTELSINPLDGSLHILDDHLVLRVTPDNRLKVVVGRPLQCPSDPREKSDLATDVYLESPQGIAFAPNGDLYIAESDSQTVNRVRVVGSDGRISRFAGAESKCSCLEETCSCFDEEHVLAATTKLSTISSITVSPDGLLHICDQGNLRIRSVTASLPQLNDLSEYNIYSPESQEIYVFNRHGQHIATRNTISGKDVYTFSYNVNTSFGKLSTVTDAAGNKIYILRDYNNQVNTIENTQGGKCRLEVSRMMMLQSFTTPSNFKTIFDYHGSTGLLRSKEDSTGRSYLYNFDEYGRLTESITPSGQVIRLEYNLSLKGASVTITRDDRDPMSLLIKGSDVTMKIGSTEERITQHPDGSLSIIQRDSSKLDVETVPNPVLANSNPVSGEMFPVPSRMRMAFSDDNVQYLEWHYFVHADGKNGNRRITRVGRKFKRNGELIFSVVFDRDQNSEIIYDRHQVPLVTATYDVMARTVQWQSPQNITPVRVEFDQFGRLTKWVRGHLTRNYDFDMQGRLVEVRHSDSNGIMYKYDKKMVDMPSELILPSGSRYLLQYHTAGGLHTIITPNGHKHEVAMQTSLGFYKLLYLSPGSKSPFVIHFNDHGQLIAKMYPDHTGRVVYVYDSGGRIKAEYCGVEFTEFSYQDHKTLIKSWTKLTPDMEIKSEFRYQGILVREERIRFSLDSHFSSFKYRYRYEGQVTVVEVETAGKVITDSRYRYTGQSGSLEQVQQFLVHRPKVHNVFIQDEQRHFSKTIGHDSYGFISLLAVTLWNREVYSLSIHYDNRGRVKQTQSKTEQDTATETTEYSYTQDGYLAEVSGRRRYRYLYDVNGNMNSLWNGDRQITLKYDEGDRLISYDTNMPYIVDSRGFIISRGPEKFTFNAKSQLLNAVLPGHYDVTYVYDVLNRLIAWKNGETNVTQFLYTNPKDTNQVTHIYLKNLKRTLSMFYDTNGHLIYVEDTTANKYFIASDHLGSPVVVFDSNGKIVKKIIRSPFGETVSDSNPEFLLFIDYWGGIRDPFTSLIFFEGRAYQPEVASWLSPQWEEVARVLHAPYNIHMYRFKNNDPLSPGTVDEDLMMGLPKWLSSFGYNMDYYLKSPFSRRNALPSRVAMRQSLPVISGLSCAAEVVTKHFAGLSAAPLSTAKYQPELQAQFANLPSVLGDGLLMSTSRGRAYVHVLSDASPILRDVMTEVLNDTAFVDVRFSLNGQDSFYLVQTDQKRVQEDWDQLQRLGTMFNVTMHAGDTHVDLRLRSPALLLNIRYGGSPGDEKRRLVHHAKRKAVEDAWAREAEMVRKGYKGRRKWTPEERRELMEKGSVTGYNGMSVHVTDVFTDLADDPTAVTFHTLEPGSQYRV</sequence>
<dbReference type="InterPro" id="IPR056822">
    <property type="entry name" value="TEN_NHL"/>
</dbReference>
<evidence type="ECO:0000256" key="12">
    <source>
        <dbReference type="PROSITE-ProRule" id="PRU00076"/>
    </source>
</evidence>
<dbReference type="PROSITE" id="PS00022">
    <property type="entry name" value="EGF_1"/>
    <property type="match status" value="4"/>
</dbReference>
<keyword evidence="16" id="KW-1185">Reference proteome</keyword>
<dbReference type="InterPro" id="IPR056823">
    <property type="entry name" value="TEN-like_YD-shell"/>
</dbReference>
<dbReference type="Pfam" id="PF25020">
    <property type="entry name" value="TTR_TEN1-4"/>
    <property type="match status" value="1"/>
</dbReference>
<dbReference type="Gene3D" id="2.40.10.500">
    <property type="match status" value="1"/>
</dbReference>
<name>A0AAV1ZNY9_9ARAC</name>
<evidence type="ECO:0000256" key="1">
    <source>
        <dbReference type="ARBA" id="ARBA00004167"/>
    </source>
</evidence>